<evidence type="ECO:0000256" key="1">
    <source>
        <dbReference type="SAM" id="Coils"/>
    </source>
</evidence>
<sequence length="305" mass="34047">MESTASNALLDKAAEYIEKLTDQVSQQQSEIERLELVAKEQGLLIDKMTAQLKDNETAGPVDNQISSDQQQRISDLETTIEVMTLNLESRSNSIVALFSQITHLKALIARLLDTCFTDLDSMQVIESLKQLSTKINQLEASILETGIPLAECMESSRQEAAVTESAIHIPPTVQSSEKTELKDGELDYYKCRCNALEHQVETLRTALLSQEELSRRVVSTIPSAQHSASTLSRENTSMFSFRQLAFIEMLHLINKELHKSPKVHINNAFDPELAACLKAVAMGEPATAQRLQHFPETFIRLMSGM</sequence>
<organism evidence="2 3">
    <name type="scientific">Giardia duodenalis assemblage B</name>
    <dbReference type="NCBI Taxonomy" id="1394984"/>
    <lineage>
        <taxon>Eukaryota</taxon>
        <taxon>Metamonada</taxon>
        <taxon>Diplomonadida</taxon>
        <taxon>Hexamitidae</taxon>
        <taxon>Giardiinae</taxon>
        <taxon>Giardia</taxon>
    </lineage>
</organism>
<dbReference type="Proteomes" id="UP000070089">
    <property type="component" value="Unassembled WGS sequence"/>
</dbReference>
<name>A0A132NT85_GIAIN</name>
<dbReference type="OrthoDB" id="10257715at2759"/>
<gene>
    <name evidence="2" type="ORF">QR46_2720</name>
</gene>
<accession>A0A132NT85</accession>
<feature type="coiled-coil region" evidence="1">
    <location>
        <begin position="10"/>
        <end position="37"/>
    </location>
</feature>
<evidence type="ECO:0000313" key="2">
    <source>
        <dbReference type="EMBL" id="KWX13303.1"/>
    </source>
</evidence>
<evidence type="ECO:0000313" key="3">
    <source>
        <dbReference type="Proteomes" id="UP000070089"/>
    </source>
</evidence>
<reference evidence="2 3" key="1">
    <citation type="journal article" date="2015" name="Mol. Biochem. Parasitol.">
        <title>Identification of polymorphic genes for use in assemblage B genotyping assays through comparative genomics of multiple assemblage B Giardia duodenalis isolates.</title>
        <authorList>
            <person name="Wielinga C."/>
            <person name="Thompson R.C."/>
            <person name="Monis P."/>
            <person name="Ryan U."/>
        </authorList>
    </citation>
    <scope>NUCLEOTIDE SEQUENCE [LARGE SCALE GENOMIC DNA]</scope>
    <source>
        <strain evidence="2 3">BAH15c1</strain>
    </source>
</reference>
<comment type="caution">
    <text evidence="2">The sequence shown here is derived from an EMBL/GenBank/DDBJ whole genome shotgun (WGS) entry which is preliminary data.</text>
</comment>
<dbReference type="VEuPathDB" id="GiardiaDB:QR46_2720"/>
<dbReference type="AlphaFoldDB" id="A0A132NT85"/>
<dbReference type="EMBL" id="JXTI01000075">
    <property type="protein sequence ID" value="KWX13303.1"/>
    <property type="molecule type" value="Genomic_DNA"/>
</dbReference>
<proteinExistence type="predicted"/>
<keyword evidence="1" id="KW-0175">Coiled coil</keyword>
<protein>
    <submittedName>
        <fullName evidence="2">Uncharacterized protein</fullName>
    </submittedName>
</protein>